<evidence type="ECO:0000313" key="2">
    <source>
        <dbReference type="Proteomes" id="UP000237105"/>
    </source>
</evidence>
<evidence type="ECO:0000313" key="1">
    <source>
        <dbReference type="EMBL" id="PON31861.1"/>
    </source>
</evidence>
<gene>
    <name evidence="1" type="ORF">PanWU01x14_366260</name>
</gene>
<organism evidence="1 2">
    <name type="scientific">Parasponia andersonii</name>
    <name type="common">Sponia andersonii</name>
    <dbReference type="NCBI Taxonomy" id="3476"/>
    <lineage>
        <taxon>Eukaryota</taxon>
        <taxon>Viridiplantae</taxon>
        <taxon>Streptophyta</taxon>
        <taxon>Embryophyta</taxon>
        <taxon>Tracheophyta</taxon>
        <taxon>Spermatophyta</taxon>
        <taxon>Magnoliopsida</taxon>
        <taxon>eudicotyledons</taxon>
        <taxon>Gunneridae</taxon>
        <taxon>Pentapetalae</taxon>
        <taxon>rosids</taxon>
        <taxon>fabids</taxon>
        <taxon>Rosales</taxon>
        <taxon>Cannabaceae</taxon>
        <taxon>Parasponia</taxon>
    </lineage>
</organism>
<sequence length="74" mass="8382">MPVIFVKSVILAPVLHVLRNTELGRIFENTLVSVLEVDHVNQRIELVLRQRIFKLLPPLAAFLTALGWGPLLRS</sequence>
<keyword evidence="2" id="KW-1185">Reference proteome</keyword>
<protein>
    <submittedName>
        <fullName evidence="1">Uncharacterized protein</fullName>
    </submittedName>
</protein>
<dbReference type="EMBL" id="JXTB01000913">
    <property type="protein sequence ID" value="PON31861.1"/>
    <property type="molecule type" value="Genomic_DNA"/>
</dbReference>
<name>A0A2P5A5P1_PARAD</name>
<comment type="caution">
    <text evidence="1">The sequence shown here is derived from an EMBL/GenBank/DDBJ whole genome shotgun (WGS) entry which is preliminary data.</text>
</comment>
<dbReference type="Proteomes" id="UP000237105">
    <property type="component" value="Unassembled WGS sequence"/>
</dbReference>
<proteinExistence type="predicted"/>
<reference evidence="2" key="1">
    <citation type="submission" date="2016-06" db="EMBL/GenBank/DDBJ databases">
        <title>Parallel loss of symbiosis genes in relatives of nitrogen-fixing non-legume Parasponia.</title>
        <authorList>
            <person name="Van Velzen R."/>
            <person name="Holmer R."/>
            <person name="Bu F."/>
            <person name="Rutten L."/>
            <person name="Van Zeijl A."/>
            <person name="Liu W."/>
            <person name="Santuari L."/>
            <person name="Cao Q."/>
            <person name="Sharma T."/>
            <person name="Shen D."/>
            <person name="Roswanjaya Y."/>
            <person name="Wardhani T."/>
            <person name="Kalhor M.S."/>
            <person name="Jansen J."/>
            <person name="Van den Hoogen J."/>
            <person name="Gungor B."/>
            <person name="Hartog M."/>
            <person name="Hontelez J."/>
            <person name="Verver J."/>
            <person name="Yang W.-C."/>
            <person name="Schijlen E."/>
            <person name="Repin R."/>
            <person name="Schilthuizen M."/>
            <person name="Schranz E."/>
            <person name="Heidstra R."/>
            <person name="Miyata K."/>
            <person name="Fedorova E."/>
            <person name="Kohlen W."/>
            <person name="Bisseling T."/>
            <person name="Smit S."/>
            <person name="Geurts R."/>
        </authorList>
    </citation>
    <scope>NUCLEOTIDE SEQUENCE [LARGE SCALE GENOMIC DNA]</scope>
    <source>
        <strain evidence="2">cv. WU1-14</strain>
    </source>
</reference>
<accession>A0A2P5A5P1</accession>
<dbReference type="AlphaFoldDB" id="A0A2P5A5P1"/>